<dbReference type="InterPro" id="IPR029058">
    <property type="entry name" value="AB_hydrolase_fold"/>
</dbReference>
<dbReference type="PANTHER" id="PTHR43798">
    <property type="entry name" value="MONOACYLGLYCEROL LIPASE"/>
    <property type="match status" value="1"/>
</dbReference>
<dbReference type="Proteomes" id="UP001562159">
    <property type="component" value="Unassembled WGS sequence"/>
</dbReference>
<dbReference type="Pfam" id="PF00561">
    <property type="entry name" value="Abhydrolase_1"/>
    <property type="match status" value="1"/>
</dbReference>
<evidence type="ECO:0000313" key="3">
    <source>
        <dbReference type="EMBL" id="MEY2183681.1"/>
    </source>
</evidence>
<comment type="caution">
    <text evidence="3">The sequence shown here is derived from an EMBL/GenBank/DDBJ whole genome shotgun (WGS) entry which is preliminary data.</text>
</comment>
<keyword evidence="3" id="KW-0378">Hydrolase</keyword>
<keyword evidence="1" id="KW-0732">Signal</keyword>
<evidence type="ECO:0000256" key="1">
    <source>
        <dbReference type="SAM" id="SignalP"/>
    </source>
</evidence>
<feature type="signal peptide" evidence="1">
    <location>
        <begin position="1"/>
        <end position="18"/>
    </location>
</feature>
<dbReference type="EMBL" id="JBGBPY010000001">
    <property type="protein sequence ID" value="MEY2183681.1"/>
    <property type="molecule type" value="Genomic_DNA"/>
</dbReference>
<protein>
    <submittedName>
        <fullName evidence="3">Alpha/beta hydrolase</fullName>
    </submittedName>
</protein>
<evidence type="ECO:0000259" key="2">
    <source>
        <dbReference type="Pfam" id="PF00561"/>
    </source>
</evidence>
<organism evidence="3 4">
    <name type="scientific">Rhodanobacter humi</name>
    <dbReference type="NCBI Taxonomy" id="1888173"/>
    <lineage>
        <taxon>Bacteria</taxon>
        <taxon>Pseudomonadati</taxon>
        <taxon>Pseudomonadota</taxon>
        <taxon>Gammaproteobacteria</taxon>
        <taxon>Lysobacterales</taxon>
        <taxon>Rhodanobacteraceae</taxon>
        <taxon>Rhodanobacter</taxon>
    </lineage>
</organism>
<feature type="chain" id="PRO_5046083119" evidence="1">
    <location>
        <begin position="19"/>
        <end position="347"/>
    </location>
</feature>
<dbReference type="GO" id="GO:0016787">
    <property type="term" value="F:hydrolase activity"/>
    <property type="evidence" value="ECO:0007669"/>
    <property type="project" value="UniProtKB-KW"/>
</dbReference>
<dbReference type="InterPro" id="IPR050266">
    <property type="entry name" value="AB_hydrolase_sf"/>
</dbReference>
<keyword evidence="4" id="KW-1185">Reference proteome</keyword>
<gene>
    <name evidence="3" type="ORF">AB7878_14755</name>
</gene>
<dbReference type="Gene3D" id="3.40.50.1820">
    <property type="entry name" value="alpha/beta hydrolase"/>
    <property type="match status" value="1"/>
</dbReference>
<proteinExistence type="predicted"/>
<dbReference type="SUPFAM" id="SSF53474">
    <property type="entry name" value="alpha/beta-Hydrolases"/>
    <property type="match status" value="1"/>
</dbReference>
<accession>A0ABV4AW30</accession>
<dbReference type="InterPro" id="IPR000073">
    <property type="entry name" value="AB_hydrolase_1"/>
</dbReference>
<dbReference type="PANTHER" id="PTHR43798:SF33">
    <property type="entry name" value="HYDROLASE, PUTATIVE (AFU_ORTHOLOGUE AFUA_2G14860)-RELATED"/>
    <property type="match status" value="1"/>
</dbReference>
<feature type="domain" description="AB hydrolase-1" evidence="2">
    <location>
        <begin position="61"/>
        <end position="196"/>
    </location>
</feature>
<name>A0ABV4AW30_9GAMM</name>
<sequence length="347" mass="37692">MSARSAVMASLIVGVLFAQPCASQEATKPLVTDPVYTKPQQLVDVGHGRRMNIYCLGSGSPTVILDAGMGDSTISWALVQPTIANKTRVCSYDRAGLGFSDGPDRPSTANNIADDLHTLLKAARIAPPYVLVGHSAAGMYIRVYADRHPNEVVGLVSVEGSHEDQWVRGWAIGAPGQQAKWDAFLKEYGRCVDEAKRGLVPGTPAYKKCVGDPDPRFSPAINAAQARYAATVRWQATIASERESVAYASADQTRATRKHYGNMPIIVLTHSPYPKAKDETQEIRNQRTLSWESLHLEVAAMSTRGVNEIVPNSGHYIQYDHPQVVIDAVNQVVAIAREERQGSSASK</sequence>
<reference evidence="3 4" key="1">
    <citation type="submission" date="2024-07" db="EMBL/GenBank/DDBJ databases">
        <title>Molecular mechanisms and environmental adaptations of flagellar loss and biofilm growth of Rhodanobacter under environmental stress.</title>
        <authorList>
            <person name="Chen M."/>
        </authorList>
    </citation>
    <scope>NUCLEOTIDE SEQUENCE [LARGE SCALE GENOMIC DNA]</scope>
    <source>
        <strain evidence="3 4">RS22</strain>
    </source>
</reference>
<evidence type="ECO:0000313" key="4">
    <source>
        <dbReference type="Proteomes" id="UP001562159"/>
    </source>
</evidence>